<evidence type="ECO:0000313" key="2">
    <source>
        <dbReference type="Proteomes" id="UP000555836"/>
    </source>
</evidence>
<reference evidence="1 2" key="1">
    <citation type="submission" date="2020-04" db="EMBL/GenBank/DDBJ databases">
        <title>Whole-genome sequencing of Vibrio spp. from China reveals different genetic environments of blaCTX-M-14 among diverse lineages.</title>
        <authorList>
            <person name="Zheng Z."/>
            <person name="Ye L."/>
            <person name="Chen S."/>
        </authorList>
    </citation>
    <scope>NUCLEOTIDE SEQUENCE [LARGE SCALE GENOMIC DNA]</scope>
    <source>
        <strain evidence="1 2">Vb0574</strain>
    </source>
</reference>
<proteinExistence type="predicted"/>
<comment type="caution">
    <text evidence="1">The sequence shown here is derived from an EMBL/GenBank/DDBJ whole genome shotgun (WGS) entry which is preliminary data.</text>
</comment>
<organism evidence="1 2">
    <name type="scientific">Vibrio parahaemolyticus</name>
    <dbReference type="NCBI Taxonomy" id="670"/>
    <lineage>
        <taxon>Bacteria</taxon>
        <taxon>Pseudomonadati</taxon>
        <taxon>Pseudomonadota</taxon>
        <taxon>Gammaproteobacteria</taxon>
        <taxon>Vibrionales</taxon>
        <taxon>Vibrionaceae</taxon>
        <taxon>Vibrio</taxon>
    </lineage>
</organism>
<dbReference type="Proteomes" id="UP000555836">
    <property type="component" value="Unassembled WGS sequence"/>
</dbReference>
<dbReference type="Gene3D" id="3.40.1000.10">
    <property type="entry name" value="Mog1/PsbP, alpha/beta/alpha sandwich"/>
    <property type="match status" value="1"/>
</dbReference>
<evidence type="ECO:0008006" key="3">
    <source>
        <dbReference type="Google" id="ProtNLM"/>
    </source>
</evidence>
<dbReference type="AlphaFoldDB" id="A0A7Y0X6C5"/>
<protein>
    <recommendedName>
        <fullName evidence="3">DUF3805 domain-containing protein</fullName>
    </recommendedName>
</protein>
<gene>
    <name evidence="1" type="ORF">HKB21_14640</name>
</gene>
<accession>A0A7Y0X6C5</accession>
<evidence type="ECO:0000313" key="1">
    <source>
        <dbReference type="EMBL" id="NMU26855.1"/>
    </source>
</evidence>
<dbReference type="RefSeq" id="WP_140140739.1">
    <property type="nucleotide sequence ID" value="NZ_CP138328.1"/>
</dbReference>
<name>A0A7Y0X6C5_VIBPH</name>
<dbReference type="EMBL" id="JABCLD010001554">
    <property type="protein sequence ID" value="NMU26855.1"/>
    <property type="molecule type" value="Genomic_DNA"/>
</dbReference>
<sequence>MSQYVHDGWSISLKNEWHSDNDENLVSFYDPQGHGVLQVSSYTKNTLVTESDLKELAREHIEAGARFKSYEQSGSQVITLAFGFDGIFWQYWYISIGSSALVVTYNCAEEDRNIEIESVKSMVSTIKAT</sequence>